<gene>
    <name evidence="2" type="ORF">HICCMSTLAB_LOCUS12817</name>
</gene>
<dbReference type="AlphaFoldDB" id="A0A8J2HP93"/>
<evidence type="ECO:0000256" key="1">
    <source>
        <dbReference type="SAM" id="Phobius"/>
    </source>
</evidence>
<proteinExistence type="predicted"/>
<comment type="caution">
    <text evidence="2">The sequence shown here is derived from an EMBL/GenBank/DDBJ whole genome shotgun (WGS) entry which is preliminary data.</text>
</comment>
<organism evidence="2 3">
    <name type="scientific">Cotesia congregata</name>
    <name type="common">Parasitoid wasp</name>
    <name type="synonym">Apanteles congregatus</name>
    <dbReference type="NCBI Taxonomy" id="51543"/>
    <lineage>
        <taxon>Eukaryota</taxon>
        <taxon>Metazoa</taxon>
        <taxon>Ecdysozoa</taxon>
        <taxon>Arthropoda</taxon>
        <taxon>Hexapoda</taxon>
        <taxon>Insecta</taxon>
        <taxon>Pterygota</taxon>
        <taxon>Neoptera</taxon>
        <taxon>Endopterygota</taxon>
        <taxon>Hymenoptera</taxon>
        <taxon>Apocrita</taxon>
        <taxon>Ichneumonoidea</taxon>
        <taxon>Braconidae</taxon>
        <taxon>Microgastrinae</taxon>
        <taxon>Cotesia</taxon>
    </lineage>
</organism>
<dbReference type="EMBL" id="CAJNRD030001124">
    <property type="protein sequence ID" value="CAG5107585.1"/>
    <property type="molecule type" value="Genomic_DNA"/>
</dbReference>
<dbReference type="InterPro" id="IPR029162">
    <property type="entry name" value="InaF-motif"/>
</dbReference>
<dbReference type="Proteomes" id="UP000786811">
    <property type="component" value="Unassembled WGS sequence"/>
</dbReference>
<reference evidence="2" key="1">
    <citation type="submission" date="2021-04" db="EMBL/GenBank/DDBJ databases">
        <authorList>
            <person name="Chebbi M.A.C M."/>
        </authorList>
    </citation>
    <scope>NUCLEOTIDE SEQUENCE</scope>
</reference>
<keyword evidence="3" id="KW-1185">Reference proteome</keyword>
<keyword evidence="1" id="KW-0812">Transmembrane</keyword>
<feature type="transmembrane region" description="Helical" evidence="1">
    <location>
        <begin position="79"/>
        <end position="101"/>
    </location>
</feature>
<dbReference type="OrthoDB" id="7698020at2759"/>
<keyword evidence="1" id="KW-1133">Transmembrane helix</keyword>
<accession>A0A8J2HP93</accession>
<sequence length="215" mass="24473">MKRQMRIYKPSSSSRELNMQIPRKMSSAQTVMASITRTLATRNDPHGKASNEVKLAGEESKDKLYEPKHRKKVFRVMTVIAYIILVSSAAIILSLFYVFIWNPTDYRLLIRRAKLNNSTKLAECLNSVSPGTLDELALRVHELNEDKTSSNGTEFMNKLKSMYTTSNDKENLQDPIRVETTVELTSTTDSFISIVQEETSKSYDADIDKSVLPER</sequence>
<dbReference type="PANTHER" id="PTHR34929:SF1">
    <property type="entry name" value="INAF MOTIF CONTAINING 2"/>
    <property type="match status" value="1"/>
</dbReference>
<dbReference type="Pfam" id="PF15018">
    <property type="entry name" value="InaF-motif"/>
    <property type="match status" value="1"/>
</dbReference>
<keyword evidence="1" id="KW-0472">Membrane</keyword>
<protein>
    <submittedName>
        <fullName evidence="2">Uncharacterized protein</fullName>
    </submittedName>
</protein>
<evidence type="ECO:0000313" key="2">
    <source>
        <dbReference type="EMBL" id="CAG5107585.1"/>
    </source>
</evidence>
<name>A0A8J2HP93_COTCN</name>
<evidence type="ECO:0000313" key="3">
    <source>
        <dbReference type="Proteomes" id="UP000786811"/>
    </source>
</evidence>
<dbReference type="PANTHER" id="PTHR34929">
    <property type="entry name" value="ZGC:153157"/>
    <property type="match status" value="1"/>
</dbReference>